<dbReference type="UniPathway" id="UPA00128">
    <property type="reaction ID" value="UER00191"/>
</dbReference>
<keyword evidence="4 5" id="KW-0413">Isomerase</keyword>
<dbReference type="Proteomes" id="UP000425960">
    <property type="component" value="Chromosome"/>
</dbReference>
<keyword evidence="5" id="KW-0511">Multifunctional enzyme</keyword>
<evidence type="ECO:0000256" key="1">
    <source>
        <dbReference type="ARBA" id="ARBA00005959"/>
    </source>
</evidence>
<organism evidence="7 8">
    <name type="scientific">Desulfosarcina ovata subsp. sediminis</name>
    <dbReference type="NCBI Taxonomy" id="885957"/>
    <lineage>
        <taxon>Bacteria</taxon>
        <taxon>Pseudomonadati</taxon>
        <taxon>Thermodesulfobacteriota</taxon>
        <taxon>Desulfobacteria</taxon>
        <taxon>Desulfobacterales</taxon>
        <taxon>Desulfosarcinaceae</taxon>
        <taxon>Desulfosarcina</taxon>
    </lineage>
</organism>
<feature type="binding site" evidence="5">
    <location>
        <position position="279"/>
    </location>
    <ligand>
        <name>substrate</name>
    </ligand>
</feature>
<dbReference type="GO" id="GO:0070401">
    <property type="term" value="F:NADP+ binding"/>
    <property type="evidence" value="ECO:0007669"/>
    <property type="project" value="UniProtKB-UniRule"/>
</dbReference>
<evidence type="ECO:0000256" key="5">
    <source>
        <dbReference type="HAMAP-Rule" id="MF_00956"/>
    </source>
</evidence>
<feature type="domain" description="NAD-dependent epimerase/dehydratase" evidence="6">
    <location>
        <begin position="263"/>
        <end position="300"/>
    </location>
</feature>
<dbReference type="GO" id="GO:0042351">
    <property type="term" value="P:'de novo' GDP-L-fucose biosynthetic process"/>
    <property type="evidence" value="ECO:0007669"/>
    <property type="project" value="UniProtKB-UniRule"/>
</dbReference>
<dbReference type="InterPro" id="IPR001509">
    <property type="entry name" value="Epimerase_deHydtase"/>
</dbReference>
<dbReference type="KEGG" id="dov:DSCO28_38450"/>
<comment type="function">
    <text evidence="5">Catalyzes the two-step NADP-dependent conversion of GDP-4-dehydro-6-deoxy-D-mannose to GDP-fucose, involving an epimerase and a reductase reaction.</text>
</comment>
<feature type="domain" description="NAD-dependent epimerase/dehydratase" evidence="6">
    <location>
        <begin position="7"/>
        <end position="212"/>
    </location>
</feature>
<dbReference type="EMBL" id="AP021876">
    <property type="protein sequence ID" value="BBO83279.1"/>
    <property type="molecule type" value="Genomic_DNA"/>
</dbReference>
<dbReference type="Pfam" id="PF01370">
    <property type="entry name" value="Epimerase"/>
    <property type="match status" value="2"/>
</dbReference>
<sequence length="388" mass="42285">MNKSSKIFIAGAAGMVGSAIVRKLLSMGYTNLFGSYHSRKPGGDKLLTGSLEALQSVKLDLTNQSAVERFFADEKPAYVFLAAARVGGIHANNTYPAQFIYDNLTIQGNVIHAAYQAGVERLLFLGSSCIYPKMAPQPMKEEHLLTGLLEPTNEPYAIAKIAGIKMCESYNRQYGTRFMAVMPTNLYGINDNFNLENSHVLPALIRKFHLAKLAFESDWDGIQKDEACFGTIPDDIKASLGIHGVSGPTSTSSSALRPQHSPDLPPPAVTIWGTGSPKREFLDVDDMAGACVHIMNLDEKTAADELLNYPRPCFVNVGTGVDCTIHTLASTVRDVVGYKGEIVYDRTKPDGTPQKLLDVSRLDGLGWRASIGLADGIRSTYQWYLGQC</sequence>
<dbReference type="EC" id="1.1.1.271" evidence="5"/>
<evidence type="ECO:0000256" key="2">
    <source>
        <dbReference type="ARBA" id="ARBA00022857"/>
    </source>
</evidence>
<protein>
    <recommendedName>
        <fullName evidence="5">GDP-L-fucose synthase</fullName>
        <ecNumber evidence="5">1.1.1.271</ecNumber>
    </recommendedName>
    <alternativeName>
        <fullName evidence="5">GDP-4-keto-6-deoxy-D-mannose-3,5-epimerase-4-reductase</fullName>
    </alternativeName>
</protein>
<evidence type="ECO:0000313" key="7">
    <source>
        <dbReference type="EMBL" id="BBO83279.1"/>
    </source>
</evidence>
<comment type="pathway">
    <text evidence="5">Nucleotide-sugar biosynthesis; GDP-L-fucose biosynthesis via de novo pathway; GDP-L-fucose from GDP-alpha-D-mannose: step 2/2.</text>
</comment>
<dbReference type="PANTHER" id="PTHR43238">
    <property type="entry name" value="GDP-L-FUCOSE SYNTHASE"/>
    <property type="match status" value="1"/>
</dbReference>
<dbReference type="Gene3D" id="3.40.50.720">
    <property type="entry name" value="NAD(P)-binding Rossmann-like Domain"/>
    <property type="match status" value="2"/>
</dbReference>
<feature type="site" description="Important for catalytic activity" evidence="5">
    <location>
        <position position="129"/>
    </location>
</feature>
<dbReference type="GO" id="GO:0016853">
    <property type="term" value="F:isomerase activity"/>
    <property type="evidence" value="ECO:0007669"/>
    <property type="project" value="UniProtKB-KW"/>
</dbReference>
<dbReference type="PANTHER" id="PTHR43238:SF1">
    <property type="entry name" value="GDP-L-FUCOSE SYNTHASE"/>
    <property type="match status" value="1"/>
</dbReference>
<dbReference type="InterPro" id="IPR028614">
    <property type="entry name" value="GDP_fucose/colitose_synth"/>
</dbReference>
<comment type="similarity">
    <text evidence="1 5">Belongs to the NAD(P)-dependent epimerase/dehydratase family. Fucose synthase subfamily.</text>
</comment>
<gene>
    <name evidence="7" type="primary">fcl_2</name>
    <name evidence="5" type="synonym">fcl</name>
    <name evidence="7" type="ORF">DSCO28_38450</name>
</gene>
<feature type="binding site" evidence="5">
    <location>
        <position position="199"/>
    </location>
    <ligand>
        <name>NADP(+)</name>
        <dbReference type="ChEBI" id="CHEBI:58349"/>
    </ligand>
</feature>
<feature type="binding site" evidence="5">
    <location>
        <position position="160"/>
    </location>
    <ligand>
        <name>NADP(+)</name>
        <dbReference type="ChEBI" id="CHEBI:58349"/>
    </ligand>
</feature>
<dbReference type="GO" id="GO:0050577">
    <property type="term" value="F:GDP-L-fucose synthase activity"/>
    <property type="evidence" value="ECO:0007669"/>
    <property type="project" value="UniProtKB-UniRule"/>
</dbReference>
<dbReference type="RefSeq" id="WP_155323539.1">
    <property type="nucleotide sequence ID" value="NZ_AP021876.1"/>
</dbReference>
<evidence type="ECO:0000259" key="6">
    <source>
        <dbReference type="Pfam" id="PF01370"/>
    </source>
</evidence>
<feature type="active site" description="Proton donor/acceptor" evidence="5">
    <location>
        <position position="156"/>
    </location>
</feature>
<name>A0A5K7ZSU2_9BACT</name>
<dbReference type="SUPFAM" id="SSF51735">
    <property type="entry name" value="NAD(P)-binding Rossmann-fold domains"/>
    <property type="match status" value="1"/>
</dbReference>
<feature type="binding site" evidence="5">
    <location>
        <begin position="125"/>
        <end position="128"/>
    </location>
    <ligand>
        <name>NADP(+)</name>
        <dbReference type="ChEBI" id="CHEBI:58349"/>
    </ligand>
</feature>
<feature type="binding site" evidence="5">
    <location>
        <begin position="11"/>
        <end position="17"/>
    </location>
    <ligand>
        <name>NADP(+)</name>
        <dbReference type="ChEBI" id="CHEBI:58349"/>
    </ligand>
</feature>
<evidence type="ECO:0000256" key="4">
    <source>
        <dbReference type="ARBA" id="ARBA00023235"/>
    </source>
</evidence>
<dbReference type="InterPro" id="IPR036291">
    <property type="entry name" value="NAD(P)-bd_dom_sf"/>
</dbReference>
<dbReference type="AlphaFoldDB" id="A0A5K7ZSU2"/>
<keyword evidence="2 5" id="KW-0521">NADP</keyword>
<feature type="binding site" evidence="5">
    <location>
        <position position="207"/>
    </location>
    <ligand>
        <name>substrate</name>
    </ligand>
</feature>
<feature type="site" description="Important for catalytic activity" evidence="5">
    <location>
        <position position="127"/>
    </location>
</feature>
<reference evidence="7 8" key="1">
    <citation type="submission" date="2019-11" db="EMBL/GenBank/DDBJ databases">
        <title>Comparative genomics of hydrocarbon-degrading Desulfosarcina strains.</title>
        <authorList>
            <person name="Watanabe M."/>
            <person name="Kojima H."/>
            <person name="Fukui M."/>
        </authorList>
    </citation>
    <scope>NUCLEOTIDE SEQUENCE [LARGE SCALE GENOMIC DNA]</scope>
    <source>
        <strain evidence="7 8">28bB2T</strain>
    </source>
</reference>
<proteinExistence type="inferred from homology"/>
<feature type="binding site" evidence="5">
    <location>
        <position position="350"/>
    </location>
    <ligand>
        <name>substrate</name>
    </ligand>
</feature>
<evidence type="ECO:0000256" key="3">
    <source>
        <dbReference type="ARBA" id="ARBA00023002"/>
    </source>
</evidence>
<evidence type="ECO:0000313" key="8">
    <source>
        <dbReference type="Proteomes" id="UP000425960"/>
    </source>
</evidence>
<dbReference type="HAMAP" id="MF_00956">
    <property type="entry name" value="GDP_fucose_synth"/>
    <property type="match status" value="1"/>
</dbReference>
<feature type="binding site" evidence="5">
    <location>
        <begin position="183"/>
        <end position="186"/>
    </location>
    <ligand>
        <name>NADP(+)</name>
        <dbReference type="ChEBI" id="CHEBI:58349"/>
    </ligand>
</feature>
<comment type="catalytic activity">
    <reaction evidence="5">
        <text>GDP-beta-L-fucose + NADP(+) = GDP-4-dehydro-alpha-D-rhamnose + NADPH + H(+)</text>
        <dbReference type="Rhea" id="RHEA:18885"/>
        <dbReference type="ChEBI" id="CHEBI:15378"/>
        <dbReference type="ChEBI" id="CHEBI:57273"/>
        <dbReference type="ChEBI" id="CHEBI:57783"/>
        <dbReference type="ChEBI" id="CHEBI:57964"/>
        <dbReference type="ChEBI" id="CHEBI:58349"/>
        <dbReference type="EC" id="1.1.1.271"/>
    </reaction>
</comment>
<dbReference type="CDD" id="cd05239">
    <property type="entry name" value="GDP_FS_SDR_e"/>
    <property type="match status" value="1"/>
</dbReference>
<feature type="binding site" evidence="5">
    <location>
        <position position="272"/>
    </location>
    <ligand>
        <name>substrate</name>
    </ligand>
</feature>
<accession>A0A5K7ZSU2</accession>
<keyword evidence="3 5" id="KW-0560">Oxidoreductase</keyword>